<feature type="domain" description="C-type lectin" evidence="2">
    <location>
        <begin position="32"/>
        <end position="153"/>
    </location>
</feature>
<dbReference type="InterPro" id="IPR016186">
    <property type="entry name" value="C-type_lectin-like/link_sf"/>
</dbReference>
<dbReference type="SUPFAM" id="SSF56436">
    <property type="entry name" value="C-type lectin-like"/>
    <property type="match status" value="2"/>
</dbReference>
<comment type="caution">
    <text evidence="3">The sequence shown here is derived from an EMBL/GenBank/DDBJ whole genome shotgun (WGS) entry which is preliminary data.</text>
</comment>
<name>A0A2G5UH14_9PELO</name>
<dbReference type="Proteomes" id="UP000230233">
    <property type="component" value="Chromosome III"/>
</dbReference>
<dbReference type="Gene3D" id="3.10.100.10">
    <property type="entry name" value="Mannose-Binding Protein A, subunit A"/>
    <property type="match status" value="2"/>
</dbReference>
<keyword evidence="1" id="KW-0732">Signal</keyword>
<dbReference type="EMBL" id="PDUG01000003">
    <property type="protein sequence ID" value="PIC38779.1"/>
    <property type="molecule type" value="Genomic_DNA"/>
</dbReference>
<dbReference type="STRING" id="1611254.A0A2G5UH14"/>
<feature type="chain" id="PRO_5013613281" description="C-type lectin domain-containing protein" evidence="1">
    <location>
        <begin position="22"/>
        <end position="317"/>
    </location>
</feature>
<reference evidence="4" key="1">
    <citation type="submission" date="2017-10" db="EMBL/GenBank/DDBJ databases">
        <title>Rapid genome shrinkage in a self-fertile nematode reveals novel sperm competition proteins.</title>
        <authorList>
            <person name="Yin D."/>
            <person name="Schwarz E.M."/>
            <person name="Thomas C.G."/>
            <person name="Felde R.L."/>
            <person name="Korf I.F."/>
            <person name="Cutter A.D."/>
            <person name="Schartner C.M."/>
            <person name="Ralston E.J."/>
            <person name="Meyer B.J."/>
            <person name="Haag E.S."/>
        </authorList>
    </citation>
    <scope>NUCLEOTIDE SEQUENCE [LARGE SCALE GENOMIC DNA]</scope>
    <source>
        <strain evidence="4">JU1422</strain>
    </source>
</reference>
<accession>A0A2G5UH14</accession>
<evidence type="ECO:0000313" key="4">
    <source>
        <dbReference type="Proteomes" id="UP000230233"/>
    </source>
</evidence>
<evidence type="ECO:0000256" key="1">
    <source>
        <dbReference type="SAM" id="SignalP"/>
    </source>
</evidence>
<dbReference type="FunFam" id="3.10.100.10:FF:000078">
    <property type="entry name" value="C-type LECtin"/>
    <property type="match status" value="1"/>
</dbReference>
<organism evidence="3 4">
    <name type="scientific">Caenorhabditis nigoni</name>
    <dbReference type="NCBI Taxonomy" id="1611254"/>
    <lineage>
        <taxon>Eukaryota</taxon>
        <taxon>Metazoa</taxon>
        <taxon>Ecdysozoa</taxon>
        <taxon>Nematoda</taxon>
        <taxon>Chromadorea</taxon>
        <taxon>Rhabditida</taxon>
        <taxon>Rhabditina</taxon>
        <taxon>Rhabditomorpha</taxon>
        <taxon>Rhabditoidea</taxon>
        <taxon>Rhabditidae</taxon>
        <taxon>Peloderinae</taxon>
        <taxon>Caenorhabditis</taxon>
    </lineage>
</organism>
<feature type="signal peptide" evidence="1">
    <location>
        <begin position="1"/>
        <end position="21"/>
    </location>
</feature>
<dbReference type="CDD" id="cd00037">
    <property type="entry name" value="CLECT"/>
    <property type="match status" value="2"/>
</dbReference>
<dbReference type="AlphaFoldDB" id="A0A2G5UH14"/>
<dbReference type="Pfam" id="PF00059">
    <property type="entry name" value="Lectin_C"/>
    <property type="match status" value="2"/>
</dbReference>
<feature type="domain" description="C-type lectin" evidence="2">
    <location>
        <begin position="183"/>
        <end position="312"/>
    </location>
</feature>
<dbReference type="PANTHER" id="PTHR22803">
    <property type="entry name" value="MANNOSE, PHOSPHOLIPASE, LECTIN RECEPTOR RELATED"/>
    <property type="match status" value="1"/>
</dbReference>
<gene>
    <name evidence="3" type="primary">Cnig_chr_III.g10676</name>
    <name evidence="3" type="ORF">B9Z55_010676</name>
</gene>
<sequence>MMFAEILPLLLFSLLFLQIDAQCGTGSIYVQQMNKCLQFYASAVNYATAESVCSTLNGHMVSVHNMNENTYLAQQASQLIYKNGPVWLGAKTMSAIVTDPTSWKWEDGSPFDFQNYKIGQPSSLGTSACMQFFTNDGKWLTATCTDSFPFICASDPPLSATTTACPPSQDVYRCPNGYAWFGATNYCYKTVIEQAYFYGADDACKRDGARLASVHSAFENDFLVSISNTGFKLDFNKNTNVWIGLYLSDGYWKWVDGTPADYANWAAGELNNLDSELYTELMSDPNTQGNYNPNGGQWNNIANIPQRGYICKIKANY</sequence>
<evidence type="ECO:0000313" key="3">
    <source>
        <dbReference type="EMBL" id="PIC38779.1"/>
    </source>
</evidence>
<keyword evidence="4" id="KW-1185">Reference proteome</keyword>
<protein>
    <recommendedName>
        <fullName evidence="2">C-type lectin domain-containing protein</fullName>
    </recommendedName>
</protein>
<evidence type="ECO:0000259" key="2">
    <source>
        <dbReference type="PROSITE" id="PS50041"/>
    </source>
</evidence>
<dbReference type="OrthoDB" id="5877732at2759"/>
<dbReference type="SMART" id="SM00034">
    <property type="entry name" value="CLECT"/>
    <property type="match status" value="2"/>
</dbReference>
<dbReference type="InterPro" id="IPR050111">
    <property type="entry name" value="C-type_lectin/snaclec_domain"/>
</dbReference>
<proteinExistence type="predicted"/>
<dbReference type="InterPro" id="IPR001304">
    <property type="entry name" value="C-type_lectin-like"/>
</dbReference>
<dbReference type="InterPro" id="IPR016187">
    <property type="entry name" value="CTDL_fold"/>
</dbReference>
<dbReference type="PROSITE" id="PS50041">
    <property type="entry name" value="C_TYPE_LECTIN_2"/>
    <property type="match status" value="2"/>
</dbReference>